<dbReference type="InParanoid" id="A0A5K4F6W7"/>
<keyword evidence="2" id="KW-1185">Reference proteome</keyword>
<protein>
    <submittedName>
        <fullName evidence="3">G-patch domain-containing protein</fullName>
    </submittedName>
</protein>
<reference evidence="3" key="2">
    <citation type="submission" date="2019-11" db="UniProtKB">
        <authorList>
            <consortium name="WormBaseParasite"/>
        </authorList>
    </citation>
    <scope>IDENTIFICATION</scope>
    <source>
        <strain evidence="3">Puerto Rican</strain>
    </source>
</reference>
<dbReference type="PROSITE" id="PS50174">
    <property type="entry name" value="G_PATCH"/>
    <property type="match status" value="1"/>
</dbReference>
<feature type="domain" description="G-patch" evidence="1">
    <location>
        <begin position="52"/>
        <end position="98"/>
    </location>
</feature>
<name>A0A5K4F6W7_SCHMA</name>
<evidence type="ECO:0000259" key="1">
    <source>
        <dbReference type="PROSITE" id="PS50174"/>
    </source>
</evidence>
<accession>A0A5K4F6W7</accession>
<evidence type="ECO:0000313" key="2">
    <source>
        <dbReference type="Proteomes" id="UP000008854"/>
    </source>
</evidence>
<dbReference type="WBParaSite" id="Smp_327460.1">
    <property type="protein sequence ID" value="Smp_327460.1"/>
    <property type="gene ID" value="Smp_327460"/>
</dbReference>
<dbReference type="AlphaFoldDB" id="A0A5K4F6W7"/>
<dbReference type="GO" id="GO:0003676">
    <property type="term" value="F:nucleic acid binding"/>
    <property type="evidence" value="ECO:0007669"/>
    <property type="project" value="InterPro"/>
</dbReference>
<dbReference type="Pfam" id="PF01585">
    <property type="entry name" value="G-patch"/>
    <property type="match status" value="1"/>
</dbReference>
<evidence type="ECO:0000313" key="3">
    <source>
        <dbReference type="WBParaSite" id="Smp_327460.1"/>
    </source>
</evidence>
<proteinExistence type="predicted"/>
<dbReference type="Proteomes" id="UP000008854">
    <property type="component" value="Unassembled WGS sequence"/>
</dbReference>
<sequence length="197" mass="21922">MEQVITLILKSFFVESKTKINSEAASLYFSEALTRSIAIARQNKRTSLSDPLDDVAWKIMRKIGYEHGQGLGVNAHVVVEPVALSKQKGRSGLGSVKTTSSSDKKIESFSGELYQSSNRNLVWHEGCDDDYTTADGDYTWSWSMEGECPTNSLSELNSLIISPDEPEALGPPIEELDNEDIFCSIHLVQEVLNYKVR</sequence>
<organism evidence="2 3">
    <name type="scientific">Schistosoma mansoni</name>
    <name type="common">Blood fluke</name>
    <dbReference type="NCBI Taxonomy" id="6183"/>
    <lineage>
        <taxon>Eukaryota</taxon>
        <taxon>Metazoa</taxon>
        <taxon>Spiralia</taxon>
        <taxon>Lophotrochozoa</taxon>
        <taxon>Platyhelminthes</taxon>
        <taxon>Trematoda</taxon>
        <taxon>Digenea</taxon>
        <taxon>Strigeidida</taxon>
        <taxon>Schistosomatoidea</taxon>
        <taxon>Schistosomatidae</taxon>
        <taxon>Schistosoma</taxon>
    </lineage>
</organism>
<dbReference type="SMART" id="SM00443">
    <property type="entry name" value="G_patch"/>
    <property type="match status" value="1"/>
</dbReference>
<dbReference type="InterPro" id="IPR000467">
    <property type="entry name" value="G_patch_dom"/>
</dbReference>
<reference evidence="2" key="1">
    <citation type="journal article" date="2012" name="PLoS Negl. Trop. Dis.">
        <title>A systematically improved high quality genome and transcriptome of the human blood fluke Schistosoma mansoni.</title>
        <authorList>
            <person name="Protasio A.V."/>
            <person name="Tsai I.J."/>
            <person name="Babbage A."/>
            <person name="Nichol S."/>
            <person name="Hunt M."/>
            <person name="Aslett M.A."/>
            <person name="De Silva N."/>
            <person name="Velarde G.S."/>
            <person name="Anderson T.J."/>
            <person name="Clark R.C."/>
            <person name="Davidson C."/>
            <person name="Dillon G.P."/>
            <person name="Holroyd N.E."/>
            <person name="LoVerde P.T."/>
            <person name="Lloyd C."/>
            <person name="McQuillan J."/>
            <person name="Oliveira G."/>
            <person name="Otto T.D."/>
            <person name="Parker-Manuel S.J."/>
            <person name="Quail M.A."/>
            <person name="Wilson R.A."/>
            <person name="Zerlotini A."/>
            <person name="Dunne D.W."/>
            <person name="Berriman M."/>
        </authorList>
    </citation>
    <scope>NUCLEOTIDE SEQUENCE [LARGE SCALE GENOMIC DNA]</scope>
    <source>
        <strain evidence="2">Puerto Rican</strain>
    </source>
</reference>